<dbReference type="STRING" id="97359.A0A550CX14"/>
<evidence type="ECO:0000313" key="3">
    <source>
        <dbReference type="Proteomes" id="UP000320762"/>
    </source>
</evidence>
<comment type="caution">
    <text evidence="2">The sequence shown here is derived from an EMBL/GenBank/DDBJ whole genome shotgun (WGS) entry which is preliminary data.</text>
</comment>
<keyword evidence="3" id="KW-1185">Reference proteome</keyword>
<sequence>MHPGRKGPKVPLKLPASAFSPPNTGTGEKFPLAPSPSALRPKEIVDARVPVGADLSLDAWKEKAAGELNDCLQGAVLFATDASAASSVAPSSTVPILSLSVPFDLEASEHTLPSSSLPLSLHTAYNKVSPQAQESLRWAMQQGRPVEIDIQAVFTDSMWENFEEALGKATADIEKAPPIILSHLLPPAHDIELPVVKLMSHPSYRDFQAQVAALSLFASASVNFLPPNWDGPSPFADDDEDKAKTEWKRKIKMYLGPVLEAFGDERIMFGSGTSPSPAIWYDIARESLAELAVDQQAIDAVFSSNAKRVYGS</sequence>
<dbReference type="InterPro" id="IPR052350">
    <property type="entry name" value="Metallo-dep_Lactonases"/>
</dbReference>
<dbReference type="OrthoDB" id="2135488at2759"/>
<gene>
    <name evidence="2" type="ORF">BD626DRAFT_393102</name>
</gene>
<organism evidence="2 3">
    <name type="scientific">Schizophyllum amplum</name>
    <dbReference type="NCBI Taxonomy" id="97359"/>
    <lineage>
        <taxon>Eukaryota</taxon>
        <taxon>Fungi</taxon>
        <taxon>Dikarya</taxon>
        <taxon>Basidiomycota</taxon>
        <taxon>Agaricomycotina</taxon>
        <taxon>Agaricomycetes</taxon>
        <taxon>Agaricomycetidae</taxon>
        <taxon>Agaricales</taxon>
        <taxon>Schizophyllaceae</taxon>
        <taxon>Schizophyllum</taxon>
    </lineage>
</organism>
<name>A0A550CX14_9AGAR</name>
<dbReference type="Gene3D" id="3.20.20.140">
    <property type="entry name" value="Metal-dependent hydrolases"/>
    <property type="match status" value="1"/>
</dbReference>
<protein>
    <recommendedName>
        <fullName evidence="4">Amidohydrolase-related domain-containing protein</fullName>
    </recommendedName>
</protein>
<dbReference type="EMBL" id="VDMD01000001">
    <property type="protein sequence ID" value="TRM69336.1"/>
    <property type="molecule type" value="Genomic_DNA"/>
</dbReference>
<feature type="region of interest" description="Disordered" evidence="1">
    <location>
        <begin position="1"/>
        <end position="37"/>
    </location>
</feature>
<dbReference type="Proteomes" id="UP000320762">
    <property type="component" value="Unassembled WGS sequence"/>
</dbReference>
<evidence type="ECO:0008006" key="4">
    <source>
        <dbReference type="Google" id="ProtNLM"/>
    </source>
</evidence>
<dbReference type="SUPFAM" id="SSF51556">
    <property type="entry name" value="Metallo-dependent hydrolases"/>
    <property type="match status" value="1"/>
</dbReference>
<evidence type="ECO:0000313" key="2">
    <source>
        <dbReference type="EMBL" id="TRM69336.1"/>
    </source>
</evidence>
<dbReference type="InterPro" id="IPR032466">
    <property type="entry name" value="Metal_Hydrolase"/>
</dbReference>
<evidence type="ECO:0000256" key="1">
    <source>
        <dbReference type="SAM" id="MobiDB-lite"/>
    </source>
</evidence>
<dbReference type="PANTHER" id="PTHR43569:SF2">
    <property type="entry name" value="AMIDOHYDROLASE-RELATED DOMAIN-CONTAINING PROTEIN"/>
    <property type="match status" value="1"/>
</dbReference>
<dbReference type="AlphaFoldDB" id="A0A550CX14"/>
<dbReference type="PANTHER" id="PTHR43569">
    <property type="entry name" value="AMIDOHYDROLASE"/>
    <property type="match status" value="1"/>
</dbReference>
<proteinExistence type="predicted"/>
<accession>A0A550CX14</accession>
<reference evidence="2 3" key="1">
    <citation type="journal article" date="2019" name="New Phytol.">
        <title>Comparative genomics reveals unique wood-decay strategies and fruiting body development in the Schizophyllaceae.</title>
        <authorList>
            <person name="Almasi E."/>
            <person name="Sahu N."/>
            <person name="Krizsan K."/>
            <person name="Balint B."/>
            <person name="Kovacs G.M."/>
            <person name="Kiss B."/>
            <person name="Cseklye J."/>
            <person name="Drula E."/>
            <person name="Henrissat B."/>
            <person name="Nagy I."/>
            <person name="Chovatia M."/>
            <person name="Adam C."/>
            <person name="LaButti K."/>
            <person name="Lipzen A."/>
            <person name="Riley R."/>
            <person name="Grigoriev I.V."/>
            <person name="Nagy L.G."/>
        </authorList>
    </citation>
    <scope>NUCLEOTIDE SEQUENCE [LARGE SCALE GENOMIC DNA]</scope>
    <source>
        <strain evidence="2 3">NL-1724</strain>
    </source>
</reference>